<dbReference type="Proteomes" id="UP000007364">
    <property type="component" value="Unassembled WGS sequence"/>
</dbReference>
<dbReference type="RefSeq" id="WP_008990193.1">
    <property type="nucleotide sequence ID" value="NZ_AMSG01000001.1"/>
</dbReference>
<evidence type="ECO:0000313" key="1">
    <source>
        <dbReference type="EMBL" id="EKF56864.1"/>
    </source>
</evidence>
<keyword evidence="2" id="KW-1185">Reference proteome</keyword>
<accession>K2PZM2</accession>
<dbReference type="AlphaFoldDB" id="K2PZM2"/>
<gene>
    <name evidence="1" type="ORF">I215_01580</name>
</gene>
<evidence type="ECO:0008006" key="3">
    <source>
        <dbReference type="Google" id="ProtNLM"/>
    </source>
</evidence>
<name>K2PZM2_9FLAO</name>
<organism evidence="1 2">
    <name type="scientific">Galbibacter marinus</name>
    <dbReference type="NCBI Taxonomy" id="555500"/>
    <lineage>
        <taxon>Bacteria</taxon>
        <taxon>Pseudomonadati</taxon>
        <taxon>Bacteroidota</taxon>
        <taxon>Flavobacteriia</taxon>
        <taxon>Flavobacteriales</taxon>
        <taxon>Flavobacteriaceae</taxon>
        <taxon>Galbibacter</taxon>
    </lineage>
</organism>
<evidence type="ECO:0000313" key="2">
    <source>
        <dbReference type="Proteomes" id="UP000007364"/>
    </source>
</evidence>
<dbReference type="STRING" id="555500.I215_01580"/>
<reference evidence="1 2" key="1">
    <citation type="journal article" date="2012" name="J. Bacteriol.">
        <title>Genome Sequence of Galbibacter marinum Type Strain ck-I2-15.</title>
        <authorList>
            <person name="Lai Q."/>
            <person name="Li C."/>
            <person name="Shao Z."/>
        </authorList>
    </citation>
    <scope>NUCLEOTIDE SEQUENCE [LARGE SCALE GENOMIC DNA]</scope>
    <source>
        <strain evidence="2">ck-I2-15</strain>
    </source>
</reference>
<dbReference type="EMBL" id="AMSG01000001">
    <property type="protein sequence ID" value="EKF56864.1"/>
    <property type="molecule type" value="Genomic_DNA"/>
</dbReference>
<sequence length="137" mass="16049">MVDETFSILDDLTKNQKFTIIVVLRIFNSGNEDTNIQRKRDRVISHIENDLKLKHAEVETYINNSAPEVIGRELLNLREMQKEFLIALAYDVLFCIGKPSERDLMIMENVFNQIIGIDRTKFSKSLEKIHVLKNHFQ</sequence>
<protein>
    <recommendedName>
        <fullName evidence="3">Co-chaperone DjlA N-terminal domain-containing protein</fullName>
    </recommendedName>
</protein>
<comment type="caution">
    <text evidence="1">The sequence shown here is derived from an EMBL/GenBank/DDBJ whole genome shotgun (WGS) entry which is preliminary data.</text>
</comment>
<proteinExistence type="predicted"/>